<protein>
    <submittedName>
        <fullName evidence="1">Uncharacterized protein</fullName>
    </submittedName>
</protein>
<name>A0A6J5P3L8_9CAUD</name>
<gene>
    <name evidence="1" type="ORF">UFOVP786_25</name>
</gene>
<evidence type="ECO:0000313" key="1">
    <source>
        <dbReference type="EMBL" id="CAB4162094.1"/>
    </source>
</evidence>
<accession>A0A6J5P3L8</accession>
<proteinExistence type="predicted"/>
<dbReference type="EMBL" id="LR796727">
    <property type="protein sequence ID" value="CAB4162094.1"/>
    <property type="molecule type" value="Genomic_DNA"/>
</dbReference>
<organism evidence="1">
    <name type="scientific">uncultured Caudovirales phage</name>
    <dbReference type="NCBI Taxonomy" id="2100421"/>
    <lineage>
        <taxon>Viruses</taxon>
        <taxon>Duplodnaviria</taxon>
        <taxon>Heunggongvirae</taxon>
        <taxon>Uroviricota</taxon>
        <taxon>Caudoviricetes</taxon>
        <taxon>Peduoviridae</taxon>
        <taxon>Maltschvirus</taxon>
        <taxon>Maltschvirus maltsch</taxon>
    </lineage>
</organism>
<sequence>MLLITKYSGQGARITARMGDVRKSFPYDHAVNMMENHRRAAETTREAYAKRNGTSWPLYEWFGTPDDHTSWVWVCTDGRVGDTMTLEDLT</sequence>
<reference evidence="1" key="1">
    <citation type="submission" date="2020-04" db="EMBL/GenBank/DDBJ databases">
        <authorList>
            <person name="Chiriac C."/>
            <person name="Salcher M."/>
            <person name="Ghai R."/>
            <person name="Kavagutti S V."/>
        </authorList>
    </citation>
    <scope>NUCLEOTIDE SEQUENCE</scope>
</reference>